<comment type="caution">
    <text evidence="3">The sequence shown here is derived from an EMBL/GenBank/DDBJ whole genome shotgun (WGS) entry which is preliminary data.</text>
</comment>
<evidence type="ECO:0000256" key="1">
    <source>
        <dbReference type="ARBA" id="ARBA00010790"/>
    </source>
</evidence>
<dbReference type="InterPro" id="IPR036188">
    <property type="entry name" value="FAD/NAD-bd_sf"/>
</dbReference>
<name>A0A951UK29_9NOST</name>
<dbReference type="InterPro" id="IPR012132">
    <property type="entry name" value="GMC_OxRdtase"/>
</dbReference>
<reference evidence="3" key="1">
    <citation type="submission" date="2021-05" db="EMBL/GenBank/DDBJ databases">
        <authorList>
            <person name="Pietrasiak N."/>
            <person name="Ward R."/>
            <person name="Stajich J.E."/>
            <person name="Kurbessoian T."/>
        </authorList>
    </citation>
    <scope>NUCLEOTIDE SEQUENCE</scope>
    <source>
        <strain evidence="3">JT2-VF2</strain>
    </source>
</reference>
<comment type="similarity">
    <text evidence="1">Belongs to the GMC oxidoreductase family.</text>
</comment>
<reference evidence="3" key="2">
    <citation type="journal article" date="2022" name="Microbiol. Resour. Announc.">
        <title>Metagenome Sequencing to Explore Phylogenomics of Terrestrial Cyanobacteria.</title>
        <authorList>
            <person name="Ward R.D."/>
            <person name="Stajich J.E."/>
            <person name="Johansen J.R."/>
            <person name="Huntemann M."/>
            <person name="Clum A."/>
            <person name="Foster B."/>
            <person name="Foster B."/>
            <person name="Roux S."/>
            <person name="Palaniappan K."/>
            <person name="Varghese N."/>
            <person name="Mukherjee S."/>
            <person name="Reddy T.B.K."/>
            <person name="Daum C."/>
            <person name="Copeland A."/>
            <person name="Chen I.A."/>
            <person name="Ivanova N.N."/>
            <person name="Kyrpides N.C."/>
            <person name="Shapiro N."/>
            <person name="Eloe-Fadrosh E.A."/>
            <person name="Pietrasiak N."/>
        </authorList>
    </citation>
    <scope>NUCLEOTIDE SEQUENCE</scope>
    <source>
        <strain evidence="3">JT2-VF2</strain>
    </source>
</reference>
<evidence type="ECO:0000313" key="4">
    <source>
        <dbReference type="Proteomes" id="UP000715781"/>
    </source>
</evidence>
<dbReference type="Pfam" id="PF05199">
    <property type="entry name" value="GMC_oxred_C"/>
    <property type="match status" value="1"/>
</dbReference>
<dbReference type="InterPro" id="IPR007867">
    <property type="entry name" value="GMC_OxRtase_C"/>
</dbReference>
<dbReference type="PANTHER" id="PTHR11552">
    <property type="entry name" value="GLUCOSE-METHANOL-CHOLINE GMC OXIDOREDUCTASE"/>
    <property type="match status" value="1"/>
</dbReference>
<gene>
    <name evidence="3" type="ORF">KME32_35335</name>
</gene>
<dbReference type="SUPFAM" id="SSF51905">
    <property type="entry name" value="FAD/NAD(P)-binding domain"/>
    <property type="match status" value="1"/>
</dbReference>
<accession>A0A951UK29</accession>
<dbReference type="GO" id="GO:0016614">
    <property type="term" value="F:oxidoreductase activity, acting on CH-OH group of donors"/>
    <property type="evidence" value="ECO:0007669"/>
    <property type="project" value="InterPro"/>
</dbReference>
<dbReference type="Gene3D" id="3.50.50.60">
    <property type="entry name" value="FAD/NAD(P)-binding domain"/>
    <property type="match status" value="1"/>
</dbReference>
<dbReference type="AlphaFoldDB" id="A0A951UK29"/>
<organism evidence="3 4">
    <name type="scientific">Mojavia pulchra JT2-VF2</name>
    <dbReference type="NCBI Taxonomy" id="287848"/>
    <lineage>
        <taxon>Bacteria</taxon>
        <taxon>Bacillati</taxon>
        <taxon>Cyanobacteriota</taxon>
        <taxon>Cyanophyceae</taxon>
        <taxon>Nostocales</taxon>
        <taxon>Nostocaceae</taxon>
    </lineage>
</organism>
<evidence type="ECO:0000313" key="3">
    <source>
        <dbReference type="EMBL" id="MBW4566252.1"/>
    </source>
</evidence>
<dbReference type="EMBL" id="JAHHHN010000069">
    <property type="protein sequence ID" value="MBW4566252.1"/>
    <property type="molecule type" value="Genomic_DNA"/>
</dbReference>
<protein>
    <submittedName>
        <fullName evidence="3">GMC family oxidoreductase</fullName>
    </submittedName>
</protein>
<evidence type="ECO:0000259" key="2">
    <source>
        <dbReference type="Pfam" id="PF05199"/>
    </source>
</evidence>
<proteinExistence type="inferred from homology"/>
<sequence>MDTELRVRGTSGLRVIDPSVFPLSITANTAAATMMIADKGTDAIIRSLFGG</sequence>
<dbReference type="PANTHER" id="PTHR11552:SF147">
    <property type="entry name" value="CHOLINE DEHYDROGENASE, MITOCHONDRIAL"/>
    <property type="match status" value="1"/>
</dbReference>
<dbReference type="GO" id="GO:0050660">
    <property type="term" value="F:flavin adenine dinucleotide binding"/>
    <property type="evidence" value="ECO:0007669"/>
    <property type="project" value="InterPro"/>
</dbReference>
<feature type="domain" description="Glucose-methanol-choline oxidoreductase C-terminal" evidence="2">
    <location>
        <begin position="2"/>
        <end position="37"/>
    </location>
</feature>
<dbReference type="Proteomes" id="UP000715781">
    <property type="component" value="Unassembled WGS sequence"/>
</dbReference>